<dbReference type="SUPFAM" id="SSF52499">
    <property type="entry name" value="Isochorismatase-like hydrolases"/>
    <property type="match status" value="1"/>
</dbReference>
<dbReference type="Proteomes" id="UP000076744">
    <property type="component" value="Unassembled WGS sequence"/>
</dbReference>
<proteinExistence type="inferred from homology"/>
<name>A0A168CMB6_CORFA</name>
<keyword evidence="4" id="KW-0378">Hydrolase</keyword>
<evidence type="ECO:0000313" key="9">
    <source>
        <dbReference type="EMBL" id="OAA71553.1"/>
    </source>
</evidence>
<dbReference type="GeneID" id="30018396"/>
<evidence type="ECO:0000256" key="5">
    <source>
        <dbReference type="ARBA" id="ARBA00037900"/>
    </source>
</evidence>
<comment type="caution">
    <text evidence="9">The sequence shown here is derived from an EMBL/GenBank/DDBJ whole genome shotgun (WGS) entry which is preliminary data.</text>
</comment>
<keyword evidence="2" id="KW-0662">Pyridine nucleotide biosynthesis</keyword>
<dbReference type="PANTHER" id="PTHR11080:SF2">
    <property type="entry name" value="LD05707P"/>
    <property type="match status" value="1"/>
</dbReference>
<keyword evidence="10" id="KW-1185">Reference proteome</keyword>
<dbReference type="EC" id="3.5.1.19" evidence="6"/>
<comment type="similarity">
    <text evidence="1">Belongs to the isochorismatase family.</text>
</comment>
<dbReference type="InterPro" id="IPR000868">
    <property type="entry name" value="Isochorismatase-like_dom"/>
</dbReference>
<comment type="pathway">
    <text evidence="5">Cofactor biosynthesis; nicotinate biosynthesis; nicotinate from nicotinamide: step 1/1.</text>
</comment>
<reference evidence="9 10" key="1">
    <citation type="journal article" date="2016" name="Genome Biol. Evol.">
        <title>Divergent and convergent evolution of fungal pathogenicity.</title>
        <authorList>
            <person name="Shang Y."/>
            <person name="Xiao G."/>
            <person name="Zheng P."/>
            <person name="Cen K."/>
            <person name="Zhan S."/>
            <person name="Wang C."/>
        </authorList>
    </citation>
    <scope>NUCLEOTIDE SEQUENCE [LARGE SCALE GENOMIC DNA]</scope>
    <source>
        <strain evidence="9 10">ARSEF 2679</strain>
    </source>
</reference>
<feature type="domain" description="Isochorismatase-like" evidence="8">
    <location>
        <begin position="7"/>
        <end position="211"/>
    </location>
</feature>
<evidence type="ECO:0000256" key="7">
    <source>
        <dbReference type="ARBA" id="ARBA00043224"/>
    </source>
</evidence>
<evidence type="ECO:0000259" key="8">
    <source>
        <dbReference type="Pfam" id="PF00857"/>
    </source>
</evidence>
<dbReference type="GO" id="GO:0008936">
    <property type="term" value="F:nicotinamidase activity"/>
    <property type="evidence" value="ECO:0007669"/>
    <property type="project" value="UniProtKB-EC"/>
</dbReference>
<dbReference type="InterPro" id="IPR052347">
    <property type="entry name" value="Isochorismatase_Nicotinamidase"/>
</dbReference>
<dbReference type="GO" id="GO:0046872">
    <property type="term" value="F:metal ion binding"/>
    <property type="evidence" value="ECO:0007669"/>
    <property type="project" value="UniProtKB-KW"/>
</dbReference>
<gene>
    <name evidence="9" type="ORF">ISF_02104</name>
</gene>
<protein>
    <recommendedName>
        <fullName evidence="6">nicotinamidase</fullName>
        <ecNumber evidence="6">3.5.1.19</ecNumber>
    </recommendedName>
    <alternativeName>
        <fullName evidence="7">Nicotinamide deamidase</fullName>
    </alternativeName>
</protein>
<evidence type="ECO:0000256" key="4">
    <source>
        <dbReference type="ARBA" id="ARBA00022801"/>
    </source>
</evidence>
<organism evidence="9 10">
    <name type="scientific">Cordyceps fumosorosea (strain ARSEF 2679)</name>
    <name type="common">Isaria fumosorosea</name>
    <dbReference type="NCBI Taxonomy" id="1081104"/>
    <lineage>
        <taxon>Eukaryota</taxon>
        <taxon>Fungi</taxon>
        <taxon>Dikarya</taxon>
        <taxon>Ascomycota</taxon>
        <taxon>Pezizomycotina</taxon>
        <taxon>Sordariomycetes</taxon>
        <taxon>Hypocreomycetidae</taxon>
        <taxon>Hypocreales</taxon>
        <taxon>Cordycipitaceae</taxon>
        <taxon>Cordyceps</taxon>
    </lineage>
</organism>
<dbReference type="GO" id="GO:0019363">
    <property type="term" value="P:pyridine nucleotide biosynthetic process"/>
    <property type="evidence" value="ECO:0007669"/>
    <property type="project" value="UniProtKB-KW"/>
</dbReference>
<dbReference type="OrthoDB" id="3341310at2759"/>
<dbReference type="Pfam" id="PF00857">
    <property type="entry name" value="Isochorismatase"/>
    <property type="match status" value="1"/>
</dbReference>
<evidence type="ECO:0000313" key="10">
    <source>
        <dbReference type="Proteomes" id="UP000076744"/>
    </source>
</evidence>
<evidence type="ECO:0000256" key="6">
    <source>
        <dbReference type="ARBA" id="ARBA00039017"/>
    </source>
</evidence>
<keyword evidence="3" id="KW-0479">Metal-binding</keyword>
<dbReference type="PANTHER" id="PTHR11080">
    <property type="entry name" value="PYRAZINAMIDASE/NICOTINAMIDASE"/>
    <property type="match status" value="1"/>
</dbReference>
<dbReference type="Gene3D" id="3.40.50.850">
    <property type="entry name" value="Isochorismatase-like"/>
    <property type="match status" value="1"/>
</dbReference>
<evidence type="ECO:0000256" key="1">
    <source>
        <dbReference type="ARBA" id="ARBA00006336"/>
    </source>
</evidence>
<accession>A0A168CMB6</accession>
<dbReference type="AlphaFoldDB" id="A0A168CMB6"/>
<evidence type="ECO:0000256" key="3">
    <source>
        <dbReference type="ARBA" id="ARBA00022723"/>
    </source>
</evidence>
<evidence type="ECO:0000256" key="2">
    <source>
        <dbReference type="ARBA" id="ARBA00022642"/>
    </source>
</evidence>
<sequence length="240" mass="25612">MSAFHPALIIVDLQEDFCPPSGSLAVPDARAILPIVDALLALPFPVKIATRDFHPADHVSFARQHPGAAPFTSSHTITHPTTGASYTTTLWPPHCVAGTPGAQLVLDPVPEGVRVVDKGRRADREMYSAFCDPFGESDSGLKDLLRGEAVTDVYVVGLTFDYCVRATAEHAAQLGFRTVVLGDATRAVFPDKWDEVVEALRGQGVDVVNSASPAVDKVRALSSQIQNAETATAIDKGIEQ</sequence>
<dbReference type="STRING" id="1081104.A0A168CMB6"/>
<dbReference type="RefSeq" id="XP_018707434.1">
    <property type="nucleotide sequence ID" value="XM_018845711.1"/>
</dbReference>
<dbReference type="InterPro" id="IPR036380">
    <property type="entry name" value="Isochorismatase-like_sf"/>
</dbReference>
<dbReference type="EMBL" id="AZHB01000003">
    <property type="protein sequence ID" value="OAA71553.1"/>
    <property type="molecule type" value="Genomic_DNA"/>
</dbReference>